<feature type="domain" description="AB hydrolase-1" evidence="3">
    <location>
        <begin position="39"/>
        <end position="151"/>
    </location>
</feature>
<proteinExistence type="inferred from homology"/>
<name>A0AAV9PML2_9PEZI</name>
<evidence type="ECO:0000313" key="4">
    <source>
        <dbReference type="EMBL" id="KAK5174527.1"/>
    </source>
</evidence>
<dbReference type="PANTHER" id="PTHR43329">
    <property type="entry name" value="EPOXIDE HYDROLASE"/>
    <property type="match status" value="1"/>
</dbReference>
<reference evidence="4 5" key="1">
    <citation type="submission" date="2023-08" db="EMBL/GenBank/DDBJ databases">
        <title>Black Yeasts Isolated from many extreme environments.</title>
        <authorList>
            <person name="Coleine C."/>
            <person name="Stajich J.E."/>
            <person name="Selbmann L."/>
        </authorList>
    </citation>
    <scope>NUCLEOTIDE SEQUENCE [LARGE SCALE GENOMIC DNA]</scope>
    <source>
        <strain evidence="4 5">CCFEE 5935</strain>
    </source>
</reference>
<comment type="similarity">
    <text evidence="2">Belongs to the AB hydrolase superfamily. Epoxide hydrolase family.</text>
</comment>
<dbReference type="InterPro" id="IPR000073">
    <property type="entry name" value="AB_hydrolase_1"/>
</dbReference>
<dbReference type="Pfam" id="PF00561">
    <property type="entry name" value="Abhydrolase_1"/>
    <property type="match status" value="1"/>
</dbReference>
<dbReference type="InterPro" id="IPR000639">
    <property type="entry name" value="Epox_hydrolase-like"/>
</dbReference>
<dbReference type="AlphaFoldDB" id="A0AAV9PML2"/>
<dbReference type="EMBL" id="JAVRRT010000002">
    <property type="protein sequence ID" value="KAK5174527.1"/>
    <property type="molecule type" value="Genomic_DNA"/>
</dbReference>
<evidence type="ECO:0000313" key="5">
    <source>
        <dbReference type="Proteomes" id="UP001337655"/>
    </source>
</evidence>
<dbReference type="GO" id="GO:0016787">
    <property type="term" value="F:hydrolase activity"/>
    <property type="evidence" value="ECO:0007669"/>
    <property type="project" value="UniProtKB-KW"/>
</dbReference>
<evidence type="ECO:0000256" key="1">
    <source>
        <dbReference type="ARBA" id="ARBA00022801"/>
    </source>
</evidence>
<accession>A0AAV9PML2</accession>
<dbReference type="Proteomes" id="UP001337655">
    <property type="component" value="Unassembled WGS sequence"/>
</dbReference>
<keyword evidence="1" id="KW-0378">Hydrolase</keyword>
<keyword evidence="5" id="KW-1185">Reference proteome</keyword>
<organism evidence="4 5">
    <name type="scientific">Saxophila tyrrhenica</name>
    <dbReference type="NCBI Taxonomy" id="1690608"/>
    <lineage>
        <taxon>Eukaryota</taxon>
        <taxon>Fungi</taxon>
        <taxon>Dikarya</taxon>
        <taxon>Ascomycota</taxon>
        <taxon>Pezizomycotina</taxon>
        <taxon>Dothideomycetes</taxon>
        <taxon>Dothideomycetidae</taxon>
        <taxon>Mycosphaerellales</taxon>
        <taxon>Extremaceae</taxon>
        <taxon>Saxophila</taxon>
    </lineage>
</organism>
<dbReference type="SUPFAM" id="SSF53474">
    <property type="entry name" value="alpha/beta-Hydrolases"/>
    <property type="match status" value="1"/>
</dbReference>
<dbReference type="RefSeq" id="XP_064663196.1">
    <property type="nucleotide sequence ID" value="XM_064798869.1"/>
</dbReference>
<sequence length="339" mass="38361">MAPDKISPTDSRVKKDFKEVNGRKWYYWDAAAKGEQRGTVFLIHGFPDISLAWRYQIPLLTELGLRCIALDCMGYSDTGYSPELKDYTFKTHADAIASIASQLGTSTIILGGHDWGGAVVWRVAQWYPDLVSHVFAVCTPYFAVHDRYVSTEYLVENGVPQFGYQLQFGSPDRKVESVVQGKERMRKWLIAMYGGKPKSGKAFMDPRKGIDLDAVKEDEFEMTPLLNEEELDYYTAQFMKSGVEGPCNWYRTRELNFEDEKALPAEQRGGVKQPSLFILAEKDSVLSEDLTRGMDKAIPNLTKGRVPASHWALWHTPDETNVNIKRWVEGVVLGGKSKL</sequence>
<evidence type="ECO:0000259" key="3">
    <source>
        <dbReference type="Pfam" id="PF00561"/>
    </source>
</evidence>
<protein>
    <recommendedName>
        <fullName evidence="3">AB hydrolase-1 domain-containing protein</fullName>
    </recommendedName>
</protein>
<evidence type="ECO:0000256" key="2">
    <source>
        <dbReference type="ARBA" id="ARBA00038334"/>
    </source>
</evidence>
<dbReference type="GeneID" id="89922955"/>
<dbReference type="InterPro" id="IPR029058">
    <property type="entry name" value="AB_hydrolase_fold"/>
</dbReference>
<dbReference type="PRINTS" id="PR00412">
    <property type="entry name" value="EPOXHYDRLASE"/>
</dbReference>
<gene>
    <name evidence="4" type="ORF">LTR77_001607</name>
</gene>
<dbReference type="Gene3D" id="3.40.50.1820">
    <property type="entry name" value="alpha/beta hydrolase"/>
    <property type="match status" value="1"/>
</dbReference>
<comment type="caution">
    <text evidence="4">The sequence shown here is derived from an EMBL/GenBank/DDBJ whole genome shotgun (WGS) entry which is preliminary data.</text>
</comment>